<dbReference type="InterPro" id="IPR006594">
    <property type="entry name" value="LisH"/>
</dbReference>
<proteinExistence type="predicted"/>
<dbReference type="GO" id="GO:0006355">
    <property type="term" value="P:regulation of DNA-templated transcription"/>
    <property type="evidence" value="ECO:0007669"/>
    <property type="project" value="InterPro"/>
</dbReference>
<dbReference type="Pfam" id="PF00400">
    <property type="entry name" value="WD40"/>
    <property type="match status" value="2"/>
</dbReference>
<dbReference type="InterPro" id="IPR019775">
    <property type="entry name" value="WD40_repeat_CS"/>
</dbReference>
<dbReference type="SMART" id="SM00667">
    <property type="entry name" value="LisH"/>
    <property type="match status" value="1"/>
</dbReference>
<dbReference type="SUPFAM" id="SSF50978">
    <property type="entry name" value="WD40 repeat-like"/>
    <property type="match status" value="1"/>
</dbReference>
<dbReference type="EMBL" id="CM017880">
    <property type="protein sequence ID" value="KAG1360566.1"/>
    <property type="molecule type" value="Genomic_DNA"/>
</dbReference>
<dbReference type="InterPro" id="IPR015943">
    <property type="entry name" value="WD40/YVTN_repeat-like_dom_sf"/>
</dbReference>
<dbReference type="Pfam" id="PF17814">
    <property type="entry name" value="LisH_TPL"/>
    <property type="match status" value="1"/>
</dbReference>
<sequence>MSSLSRELVFLILQFLDEEKFKETVHKLEQESGFYFNMKYFEDQVQAGEWDEVERYLGGFTKVEDNRYSMKIFFEIRKQKYLEALDRHDRAKAVEILVKDLKVFASFNEELFKEITQLLTLENFRQNEQLSKYGDTKSARNIMLMELKKLIEANPLFRDKLTFPPFKASRLRTLINQSLNWQHQLCKNPRSNPDIKTLFTDHSCAAPSNGARAPPPTNGPLVGPIPKSGAFPPIGAHSPFQPVVSPSASAIAGWMTNANQSLPHAAVPQGPPGLVQPPAAFLKHPRTPTSTPDDLPRTVVRTLNQGSNVMSLDFHPVQQTILLVGTNVGDIGIWEVGSRERIAHKTFKVWDISACSLPLQAALMKDATISVNRCLWSPDGSILGVAFSKHIVQTYAFIPNGELRQQLEIDAHLGGVNDIAFSHPNKSLSIITCGDDKIIKVWDATTGQKQYMFEGHEAPVYSVCPHYKESIQVLFLVSQRFISAWLFSCGTSKDGDSHLVEWNETEGAIKRTYSGFRKRSLGVVQFDTTRNRFLAAGDEFMIKFWDMDNTSILTTTDADGGLPASPRLRFNREGSLLAVTTNDNGIKILANTDGQRLLRMLESRAFEGSRGLSQQINMKSPLVNALGAVSNVSSPLAATPERPDRVLPAVSMGSLAPMENNRMADVKPRISDDADKIKSWKLAEIVDSAHLKTLRLPDSMTATSKIVRLLYTNSGLAVLALASNAIHKLWKWQRSERNPSGKSTASVVPQLWQPANGILMTNETNDSNPEEANACIALSKNDSYVMSASGGKVSLFNMMTFKVMTTFMPPPPAATFLAFHPQDNNIIAIGMEDSTIQIYNVRVDEVKTKLKGHQKKITGLAFSQSLNVLVSSGADAQWSPRDALPAPISSAIYSCDGLLVYAGFCDGAVGVFEADGLRLRCRIAPSAYISPSGASAGSVHPMVIAAHPSESYQFALGMNDGAVHVVEPSDAEPKWGVVPPQDNGAHPSISNPALTNNQASEAPPSFAVKAQLPGFRLSSGLHWENQCSCWSDRLSLEVSYLSWTYALDLEVGYFLFIIIESATSNKAKVTKAKKDAKAAKAKASNYKAKVECLKEVLKEAEKTLAEAKKELAESKSALEKAKSNLASKKKKRKAIESEAAKIKKEEKKVVEARHLAVEEFKSSKKFTTIKMQFAREAFEASFETYR</sequence>
<dbReference type="PROSITE" id="PS50082">
    <property type="entry name" value="WD_REPEATS_2"/>
    <property type="match status" value="1"/>
</dbReference>
<reference evidence="7" key="2">
    <citation type="submission" date="2019-07" db="EMBL/GenBank/DDBJ databases">
        <authorList>
            <person name="Yang Y."/>
            <person name="Bocs S."/>
            <person name="Baudouin L."/>
        </authorList>
    </citation>
    <scope>NUCLEOTIDE SEQUENCE</scope>
    <source>
        <tissue evidence="7">Spear leaf of Hainan Tall coconut</tissue>
    </source>
</reference>
<evidence type="ECO:0000256" key="2">
    <source>
        <dbReference type="ARBA" id="ARBA00022737"/>
    </source>
</evidence>
<evidence type="ECO:0000259" key="6">
    <source>
        <dbReference type="PROSITE" id="PS50897"/>
    </source>
</evidence>
<dbReference type="PROSITE" id="PS00678">
    <property type="entry name" value="WD_REPEATS_1"/>
    <property type="match status" value="1"/>
</dbReference>
<dbReference type="PROSITE" id="PS50897">
    <property type="entry name" value="CTLH"/>
    <property type="match status" value="1"/>
</dbReference>
<feature type="repeat" description="WD" evidence="3">
    <location>
        <begin position="409"/>
        <end position="452"/>
    </location>
</feature>
<dbReference type="SMART" id="SM00668">
    <property type="entry name" value="CTLH"/>
    <property type="match status" value="1"/>
</dbReference>
<protein>
    <submittedName>
        <fullName evidence="7">Protein TPR2</fullName>
    </submittedName>
</protein>
<evidence type="ECO:0000256" key="4">
    <source>
        <dbReference type="SAM" id="Coils"/>
    </source>
</evidence>
<dbReference type="Pfam" id="PF21889">
    <property type="entry name" value="TPR1-like_2nd"/>
    <property type="match status" value="1"/>
</dbReference>
<keyword evidence="2" id="KW-0677">Repeat</keyword>
<dbReference type="PROSITE" id="PS50896">
    <property type="entry name" value="LISH"/>
    <property type="match status" value="1"/>
</dbReference>
<dbReference type="AlphaFoldDB" id="A0A8K0IJK1"/>
<feature type="coiled-coil region" evidence="4">
    <location>
        <begin position="1069"/>
        <end position="1148"/>
    </location>
</feature>
<dbReference type="InterPro" id="IPR027728">
    <property type="entry name" value="Topless_fam"/>
</dbReference>
<evidence type="ECO:0000256" key="1">
    <source>
        <dbReference type="ARBA" id="ARBA00022574"/>
    </source>
</evidence>
<dbReference type="SMART" id="SM00320">
    <property type="entry name" value="WD40"/>
    <property type="match status" value="7"/>
</dbReference>
<feature type="compositionally biased region" description="Polar residues" evidence="5">
    <location>
        <begin position="988"/>
        <end position="1000"/>
    </location>
</feature>
<dbReference type="PANTHER" id="PTHR44083">
    <property type="entry name" value="TOPLESS-RELATED PROTEIN 1-RELATED"/>
    <property type="match status" value="1"/>
</dbReference>
<feature type="domain" description="CTLH" evidence="6">
    <location>
        <begin position="34"/>
        <end position="92"/>
    </location>
</feature>
<dbReference type="InterPro" id="IPR001680">
    <property type="entry name" value="WD40_rpt"/>
</dbReference>
<comment type="caution">
    <text evidence="7">The sequence shown here is derived from an EMBL/GenBank/DDBJ whole genome shotgun (WGS) entry which is preliminary data.</text>
</comment>
<dbReference type="InterPro" id="IPR036322">
    <property type="entry name" value="WD40_repeat_dom_sf"/>
</dbReference>
<evidence type="ECO:0000313" key="7">
    <source>
        <dbReference type="EMBL" id="KAG1360566.1"/>
    </source>
</evidence>
<dbReference type="PANTHER" id="PTHR44083:SF5">
    <property type="entry name" value="PROTEIN TOPLESS-RELATED PROTEIN 2"/>
    <property type="match status" value="1"/>
</dbReference>
<dbReference type="InterPro" id="IPR054532">
    <property type="entry name" value="TPL_SMU1_LisH-like"/>
</dbReference>
<evidence type="ECO:0000256" key="3">
    <source>
        <dbReference type="PROSITE-ProRule" id="PRU00221"/>
    </source>
</evidence>
<keyword evidence="1 3" id="KW-0853">WD repeat</keyword>
<name>A0A8K0IJK1_COCNU</name>
<dbReference type="Gene3D" id="2.130.10.10">
    <property type="entry name" value="YVTN repeat-like/Quinoprotein amine dehydrogenase"/>
    <property type="match status" value="3"/>
</dbReference>
<keyword evidence="8" id="KW-1185">Reference proteome</keyword>
<dbReference type="Pfam" id="PF21359">
    <property type="entry name" value="zf_topless"/>
    <property type="match status" value="1"/>
</dbReference>
<organism evidence="7 8">
    <name type="scientific">Cocos nucifera</name>
    <name type="common">Coconut palm</name>
    <dbReference type="NCBI Taxonomy" id="13894"/>
    <lineage>
        <taxon>Eukaryota</taxon>
        <taxon>Viridiplantae</taxon>
        <taxon>Streptophyta</taxon>
        <taxon>Embryophyta</taxon>
        <taxon>Tracheophyta</taxon>
        <taxon>Spermatophyta</taxon>
        <taxon>Magnoliopsida</taxon>
        <taxon>Liliopsida</taxon>
        <taxon>Arecaceae</taxon>
        <taxon>Arecoideae</taxon>
        <taxon>Cocoseae</taxon>
        <taxon>Attaleinae</taxon>
        <taxon>Cocos</taxon>
    </lineage>
</organism>
<dbReference type="Proteomes" id="UP000797356">
    <property type="component" value="Chromosome 9"/>
</dbReference>
<keyword evidence="4" id="KW-0175">Coiled coil</keyword>
<feature type="region of interest" description="Disordered" evidence="5">
    <location>
        <begin position="979"/>
        <end position="1000"/>
    </location>
</feature>
<dbReference type="SUPFAM" id="SSF50998">
    <property type="entry name" value="Quinoprotein alcohol dehydrogenase-like"/>
    <property type="match status" value="1"/>
</dbReference>
<dbReference type="OrthoDB" id="1602884at2759"/>
<gene>
    <name evidence="7" type="ORF">COCNU_09G000290</name>
</gene>
<dbReference type="InterPro" id="IPR048419">
    <property type="entry name" value="Topless_Znf"/>
</dbReference>
<dbReference type="InterPro" id="IPR054080">
    <property type="entry name" value="TPR1-like_2nd"/>
</dbReference>
<dbReference type="InterPro" id="IPR011047">
    <property type="entry name" value="Quinoprotein_ADH-like_sf"/>
</dbReference>
<reference evidence="7" key="1">
    <citation type="journal article" date="2017" name="Gigascience">
        <title>The genome draft of coconut (Cocos nucifera).</title>
        <authorList>
            <person name="Xiao Y."/>
            <person name="Xu P."/>
            <person name="Fan H."/>
            <person name="Baudouin L."/>
            <person name="Xia W."/>
            <person name="Bocs S."/>
            <person name="Xu J."/>
            <person name="Li Q."/>
            <person name="Guo A."/>
            <person name="Zhou L."/>
            <person name="Li J."/>
            <person name="Wu Y."/>
            <person name="Ma Z."/>
            <person name="Armero A."/>
            <person name="Issali A.E."/>
            <person name="Liu N."/>
            <person name="Peng M."/>
            <person name="Yang Y."/>
        </authorList>
    </citation>
    <scope>NUCLEOTIDE SEQUENCE</scope>
    <source>
        <tissue evidence="7">Spear leaf of Hainan Tall coconut</tissue>
    </source>
</reference>
<dbReference type="InterPro" id="IPR006595">
    <property type="entry name" value="CTLH_C"/>
</dbReference>
<evidence type="ECO:0000256" key="5">
    <source>
        <dbReference type="SAM" id="MobiDB-lite"/>
    </source>
</evidence>
<accession>A0A8K0IJK1</accession>
<evidence type="ECO:0000313" key="8">
    <source>
        <dbReference type="Proteomes" id="UP000797356"/>
    </source>
</evidence>